<protein>
    <submittedName>
        <fullName evidence="9">Terpene synthase 1</fullName>
    </submittedName>
</protein>
<comment type="cofactor">
    <cofactor evidence="1">
        <name>Mg(2+)</name>
        <dbReference type="ChEBI" id="CHEBI:18420"/>
    </cofactor>
</comment>
<sequence>MAAASVNVSTNNVNVRHLRPPIISYKPSMWGDIFSTFSFDPQLQEKYSEEIEALKKQVGSMLMAATCTKLILTFIDNLERLGLAFHFHTEIEHKLKQVYDSLVAEEEEEDLDLFTTALRFRLLRQHQYHISCNVFDKFVGEDGKWQVEKLDIEGILSLYEAAHVRIRDENILDEAVEFTTHHLKCMLPTLEPSPTKEKVQQSLNHSIHRSLAILTVRFYISIHEGDGSTTEEVVVKLAKLNFNYLQNMYRKELAELSRWWDKFDLKNKLPYSRDRIVECYLWGTAFRSEPQYSYVRATVAKTMQMLSVVDDTYDNYATLEEDDLFTLILERWSLDEIDVLPDFMKVVYRFIMSVVEDYEAEAEKQGKSFAVPYYKEAMKQMGRAYNIEQKWIMERQMPLFEEFMTNSVFTSCIYPMFIAFVPGMKSVTEQDVQWLLSEPKIVISTAKMGRTIEDLGSYERENREGSLATVVDCYMNDKGVSKEETLCRFKELVEIGWKDVSAEWAKGKDSSVPKEMVEQLLNYGRAAEITYNNNEDGYTDPEKHLGPLAASLLLNPIPI</sequence>
<keyword evidence="4" id="KW-0479">Metal-binding</keyword>
<dbReference type="PANTHER" id="PTHR31225:SF253">
    <property type="entry name" value="SESQUITERPENE SYNTHASE 31"/>
    <property type="match status" value="1"/>
</dbReference>
<dbReference type="GO" id="GO:0010333">
    <property type="term" value="F:terpene synthase activity"/>
    <property type="evidence" value="ECO:0007669"/>
    <property type="project" value="InterPro"/>
</dbReference>
<evidence type="ECO:0000256" key="2">
    <source>
        <dbReference type="ARBA" id="ARBA00004721"/>
    </source>
</evidence>
<dbReference type="Gene3D" id="1.10.600.10">
    <property type="entry name" value="Farnesyl Diphosphate Synthase"/>
    <property type="match status" value="1"/>
</dbReference>
<dbReference type="SFLD" id="SFLDS00005">
    <property type="entry name" value="Isoprenoid_Synthase_Type_I"/>
    <property type="match status" value="1"/>
</dbReference>
<reference evidence="9" key="1">
    <citation type="submission" date="2018-12" db="EMBL/GenBank/DDBJ databases">
        <title>Transcriptomic Insight into Terpenoid Biosynthesis in Prunella vulgaris.</title>
        <authorList>
            <person name="Cui G."/>
            <person name="Zhang H."/>
            <person name="Jin B."/>
            <person name="Guo J."/>
            <person name="Bu J."/>
            <person name="Huang L."/>
        </authorList>
    </citation>
    <scope>NUCLEOTIDE SEQUENCE</scope>
    <source>
        <tissue evidence="9">Root</tissue>
    </source>
</reference>
<keyword evidence="5" id="KW-0460">Magnesium</keyword>
<evidence type="ECO:0000313" key="9">
    <source>
        <dbReference type="EMBL" id="QEV81840.1"/>
    </source>
</evidence>
<dbReference type="InterPro" id="IPR044814">
    <property type="entry name" value="Terpene_cyclase_plant_C1"/>
</dbReference>
<dbReference type="GO" id="GO:0016102">
    <property type="term" value="P:diterpenoid biosynthetic process"/>
    <property type="evidence" value="ECO:0007669"/>
    <property type="project" value="InterPro"/>
</dbReference>
<dbReference type="SUPFAM" id="SSF48239">
    <property type="entry name" value="Terpenoid cyclases/Protein prenyltransferases"/>
    <property type="match status" value="1"/>
</dbReference>
<proteinExistence type="evidence at transcript level"/>
<dbReference type="InterPro" id="IPR050148">
    <property type="entry name" value="Terpene_synthase-like"/>
</dbReference>
<keyword evidence="6" id="KW-0456">Lyase</keyword>
<dbReference type="AlphaFoldDB" id="A0A6B7LIW7"/>
<evidence type="ECO:0000259" key="8">
    <source>
        <dbReference type="Pfam" id="PF03936"/>
    </source>
</evidence>
<dbReference type="SUPFAM" id="SSF48576">
    <property type="entry name" value="Terpenoid synthases"/>
    <property type="match status" value="1"/>
</dbReference>
<organism evidence="9">
    <name type="scientific">Prunella vulgaris</name>
    <name type="common">Common selfheal</name>
    <dbReference type="NCBI Taxonomy" id="39358"/>
    <lineage>
        <taxon>Eukaryota</taxon>
        <taxon>Viridiplantae</taxon>
        <taxon>Streptophyta</taxon>
        <taxon>Embryophyta</taxon>
        <taxon>Tracheophyta</taxon>
        <taxon>Spermatophyta</taxon>
        <taxon>Magnoliopsida</taxon>
        <taxon>eudicotyledons</taxon>
        <taxon>Gunneridae</taxon>
        <taxon>Pentapetalae</taxon>
        <taxon>asterids</taxon>
        <taxon>lamiids</taxon>
        <taxon>Lamiales</taxon>
        <taxon>Lamiaceae</taxon>
        <taxon>Nepetoideae</taxon>
        <taxon>Mentheae</taxon>
        <taxon>Prunellinae</taxon>
        <taxon>Prunella</taxon>
    </lineage>
</organism>
<dbReference type="SFLD" id="SFLDG01019">
    <property type="entry name" value="Terpene_Cyclase_Like_1_C_Termi"/>
    <property type="match status" value="1"/>
</dbReference>
<gene>
    <name evidence="9" type="primary">TPS1</name>
</gene>
<accession>A0A6B7LIW7</accession>
<evidence type="ECO:0000259" key="7">
    <source>
        <dbReference type="Pfam" id="PF01397"/>
    </source>
</evidence>
<dbReference type="FunFam" id="1.10.600.10:FF:000007">
    <property type="entry name" value="Isoprene synthase, chloroplastic"/>
    <property type="match status" value="1"/>
</dbReference>
<evidence type="ECO:0000256" key="6">
    <source>
        <dbReference type="ARBA" id="ARBA00023239"/>
    </source>
</evidence>
<dbReference type="InterPro" id="IPR008930">
    <property type="entry name" value="Terpenoid_cyclase/PrenylTrfase"/>
</dbReference>
<name>A0A6B7LIW7_PRUVU</name>
<dbReference type="InterPro" id="IPR001906">
    <property type="entry name" value="Terpene_synth_N"/>
</dbReference>
<feature type="domain" description="Terpene synthase metal-binding" evidence="8">
    <location>
        <begin position="263"/>
        <end position="499"/>
    </location>
</feature>
<dbReference type="InterPro" id="IPR034741">
    <property type="entry name" value="Terpene_cyclase-like_1_C"/>
</dbReference>
<dbReference type="CDD" id="cd00684">
    <property type="entry name" value="Terpene_cyclase_plant_C1"/>
    <property type="match status" value="1"/>
</dbReference>
<dbReference type="PANTHER" id="PTHR31225">
    <property type="entry name" value="OS04G0344100 PROTEIN-RELATED"/>
    <property type="match status" value="1"/>
</dbReference>
<dbReference type="InterPro" id="IPR036965">
    <property type="entry name" value="Terpene_synth_N_sf"/>
</dbReference>
<dbReference type="GO" id="GO:0000287">
    <property type="term" value="F:magnesium ion binding"/>
    <property type="evidence" value="ECO:0007669"/>
    <property type="project" value="InterPro"/>
</dbReference>
<dbReference type="InterPro" id="IPR005630">
    <property type="entry name" value="Terpene_synthase_metal-bd"/>
</dbReference>
<dbReference type="EMBL" id="MK272833">
    <property type="protein sequence ID" value="QEV81840.1"/>
    <property type="molecule type" value="mRNA"/>
</dbReference>
<feature type="domain" description="Terpene synthase N-terminal" evidence="7">
    <location>
        <begin position="30"/>
        <end position="203"/>
    </location>
</feature>
<evidence type="ECO:0000256" key="1">
    <source>
        <dbReference type="ARBA" id="ARBA00001946"/>
    </source>
</evidence>
<comment type="pathway">
    <text evidence="2">Secondary metabolite biosynthesis; terpenoid biosynthesis.</text>
</comment>
<dbReference type="Pfam" id="PF01397">
    <property type="entry name" value="Terpene_synth"/>
    <property type="match status" value="1"/>
</dbReference>
<dbReference type="Pfam" id="PF03936">
    <property type="entry name" value="Terpene_synth_C"/>
    <property type="match status" value="1"/>
</dbReference>
<evidence type="ECO:0000256" key="3">
    <source>
        <dbReference type="ARBA" id="ARBA00006333"/>
    </source>
</evidence>
<dbReference type="InterPro" id="IPR008949">
    <property type="entry name" value="Isoprenoid_synthase_dom_sf"/>
</dbReference>
<evidence type="ECO:0000256" key="5">
    <source>
        <dbReference type="ARBA" id="ARBA00022842"/>
    </source>
</evidence>
<comment type="similarity">
    <text evidence="3">Belongs to the terpene synthase family.</text>
</comment>
<evidence type="ECO:0000256" key="4">
    <source>
        <dbReference type="ARBA" id="ARBA00022723"/>
    </source>
</evidence>
<dbReference type="Gene3D" id="1.50.10.130">
    <property type="entry name" value="Terpene synthase, N-terminal domain"/>
    <property type="match status" value="1"/>
</dbReference>